<evidence type="ECO:0000313" key="2">
    <source>
        <dbReference type="EMBL" id="OIJ20978.1"/>
    </source>
</evidence>
<sequence length="138" mass="15987">MELIKRKVELLVSKYDTNCPFKLAKLLGIKVEFEYLGKILGYYNKNFRCQLIHLNENTEEHKQFFVCSHELGHAILHPDENTPFLKKHTLFSTSKIETEANNFALELIFSKNDCITIEDAINKYGVPKQLALLKSLGR</sequence>
<proteinExistence type="predicted"/>
<protein>
    <submittedName>
        <fullName evidence="2">ImmA/IrrE family metallo-endopeptidase</fullName>
    </submittedName>
</protein>
<dbReference type="EMBL" id="CP063356">
    <property type="protein sequence ID" value="QOY37085.1"/>
    <property type="molecule type" value="Genomic_DNA"/>
</dbReference>
<dbReference type="RefSeq" id="WP_071316411.1">
    <property type="nucleotide sequence ID" value="NZ_CP063356.2"/>
</dbReference>
<evidence type="ECO:0000313" key="3">
    <source>
        <dbReference type="EMBL" id="QOY37085.1"/>
    </source>
</evidence>
<name>A0A1S2M8E7_9BACI</name>
<reference evidence="2 4" key="1">
    <citation type="submission" date="2016-10" db="EMBL/GenBank/DDBJ databases">
        <title>Draft genome sequences of four alkaliphilic bacteria belonging to the Anaerobacillus genus.</title>
        <authorList>
            <person name="Bassil N.M."/>
            <person name="Lloyd J.R."/>
        </authorList>
    </citation>
    <scope>NUCLEOTIDE SEQUENCE [LARGE SCALE GENOMIC DNA]</scope>
    <source>
        <strain evidence="2 4">NB2006</strain>
    </source>
</reference>
<reference evidence="3 4" key="3">
    <citation type="journal article" date="2019" name="Int. J. Syst. Evol. Microbiol.">
        <title>Anaerobacillus isosaccharinicus sp. nov., an alkaliphilic bacterium which degrades isosaccharinic acid.</title>
        <authorList>
            <person name="Bassil N.M."/>
            <person name="Lloyd J.R."/>
        </authorList>
    </citation>
    <scope>NUCLEOTIDE SEQUENCE [LARGE SCALE GENOMIC DNA]</scope>
    <source>
        <strain evidence="3 4">NB2006</strain>
    </source>
</reference>
<reference evidence="3" key="4">
    <citation type="submission" date="2020-10" db="EMBL/GenBank/DDBJ databases">
        <authorList>
            <person name="Bassil N.M."/>
            <person name="Lloyd J.R."/>
        </authorList>
    </citation>
    <scope>NUCLEOTIDE SEQUENCE</scope>
    <source>
        <strain evidence="3">NB2006</strain>
    </source>
</reference>
<organism evidence="2 4">
    <name type="scientific">Anaerobacillus isosaccharinicus</name>
    <dbReference type="NCBI Taxonomy" id="1532552"/>
    <lineage>
        <taxon>Bacteria</taxon>
        <taxon>Bacillati</taxon>
        <taxon>Bacillota</taxon>
        <taxon>Bacilli</taxon>
        <taxon>Bacillales</taxon>
        <taxon>Bacillaceae</taxon>
        <taxon>Anaerobacillus</taxon>
    </lineage>
</organism>
<dbReference type="Pfam" id="PF06114">
    <property type="entry name" value="Peptidase_M78"/>
    <property type="match status" value="1"/>
</dbReference>
<keyword evidence="4" id="KW-1185">Reference proteome</keyword>
<feature type="domain" description="IrrE N-terminal-like" evidence="1">
    <location>
        <begin position="26"/>
        <end position="115"/>
    </location>
</feature>
<dbReference type="AlphaFoldDB" id="A0A1S2M8E7"/>
<accession>A0A1S2M8E7</accession>
<dbReference type="Proteomes" id="UP000180175">
    <property type="component" value="Chromosome"/>
</dbReference>
<dbReference type="Gene3D" id="1.10.10.2910">
    <property type="match status" value="1"/>
</dbReference>
<evidence type="ECO:0000313" key="4">
    <source>
        <dbReference type="Proteomes" id="UP000180175"/>
    </source>
</evidence>
<dbReference type="InterPro" id="IPR010359">
    <property type="entry name" value="IrrE_HExxH"/>
</dbReference>
<dbReference type="OrthoDB" id="9816277at2"/>
<dbReference type="EMBL" id="LQXD01000061">
    <property type="protein sequence ID" value="OIJ20978.1"/>
    <property type="molecule type" value="Genomic_DNA"/>
</dbReference>
<dbReference type="KEGG" id="aia:AWH56_005435"/>
<reference evidence="3 4" key="2">
    <citation type="journal article" date="2017" name="Genome Announc.">
        <title>Draft Genome Sequences of Four Alkaliphilic Bacteria Belonging to the Anaerobacillus Genus.</title>
        <authorList>
            <person name="Bassil N.M."/>
            <person name="Lloyd J.R."/>
        </authorList>
    </citation>
    <scope>NUCLEOTIDE SEQUENCE [LARGE SCALE GENOMIC DNA]</scope>
    <source>
        <strain evidence="3 4">NB2006</strain>
    </source>
</reference>
<gene>
    <name evidence="3" type="ORF">AWH56_005435</name>
    <name evidence="2" type="ORF">AWH56_06795</name>
</gene>
<evidence type="ECO:0000259" key="1">
    <source>
        <dbReference type="Pfam" id="PF06114"/>
    </source>
</evidence>